<dbReference type="GO" id="GO:0009424">
    <property type="term" value="C:bacterial-type flagellum hook"/>
    <property type="evidence" value="ECO:0007669"/>
    <property type="project" value="UniProtKB-UniRule"/>
</dbReference>
<dbReference type="AlphaFoldDB" id="A0A089HUP8"/>
<dbReference type="Pfam" id="PF07195">
    <property type="entry name" value="FliD_C"/>
    <property type="match status" value="1"/>
</dbReference>
<evidence type="ECO:0000259" key="7">
    <source>
        <dbReference type="Pfam" id="PF07195"/>
    </source>
</evidence>
<keyword evidence="3 5" id="KW-0175">Coiled coil</keyword>
<evidence type="ECO:0000256" key="1">
    <source>
        <dbReference type="ARBA" id="ARBA00009764"/>
    </source>
</evidence>
<keyword evidence="9" id="KW-1185">Reference proteome</keyword>
<evidence type="ECO:0000313" key="8">
    <source>
        <dbReference type="EMBL" id="AIQ14812.1"/>
    </source>
</evidence>
<evidence type="ECO:0000256" key="2">
    <source>
        <dbReference type="ARBA" id="ARBA00011255"/>
    </source>
</evidence>
<dbReference type="PANTHER" id="PTHR30288:SF0">
    <property type="entry name" value="FLAGELLAR HOOK-ASSOCIATED PROTEIN 2"/>
    <property type="match status" value="1"/>
</dbReference>
<evidence type="ECO:0000256" key="3">
    <source>
        <dbReference type="ARBA" id="ARBA00023054"/>
    </source>
</evidence>
<dbReference type="GO" id="GO:0071973">
    <property type="term" value="P:bacterial-type flagellum-dependent cell motility"/>
    <property type="evidence" value="ECO:0007669"/>
    <property type="project" value="TreeGrafter"/>
</dbReference>
<dbReference type="InterPro" id="IPR003481">
    <property type="entry name" value="FliD_N"/>
</dbReference>
<feature type="domain" description="Flagellar hook-associated protein 2 C-terminal" evidence="7">
    <location>
        <begin position="242"/>
        <end position="479"/>
    </location>
</feature>
<sequence length="496" mass="52393">MGVSISGLASGFDSAAYIKAVMNQEKVPITKLETKKENVTAYQGLFNTLKTKVSALKDAAFSLSDISAFTVNNATSSDTTKLTVTAGDSALAGDYSLNVTSLAKASVYQSKASTAMSGLAGEKIQLKISSTEVKEITLTGATVDEILTNLAKDINRESGAGLSASIVQSGPDEKRLVLTSKETGTENAISFMDPLATEADGSLTAASVTALESTDSHPVIAMSSALKAALGYDQPDAEAQTAVDAAMTINGVDVTSSSNKVENAIPGVTLQLTATGSSAVKVSQDADKITDKVDAFVKGYNEIVTIIRNNTKKSEQNSDGSLSLTLMGDPMLRDLQSQLNDWMNTLVGSSDGFKLLSDAGLEVDKGVTSAALMTGTITFDKDQFKEKLTANSDKLSKMFTGSIAKGDANDGLGTLFANNLKVWTDSVNGLITSKIKGYDSEISFLSDQITSMNDRLAMKEQQLQRQYANLEVVMSQLNSQKTWMTSQFQALTKSSS</sequence>
<organism evidence="8 9">
    <name type="scientific">Paenibacillus durus</name>
    <name type="common">Paenibacillus azotofixans</name>
    <dbReference type="NCBI Taxonomy" id="44251"/>
    <lineage>
        <taxon>Bacteria</taxon>
        <taxon>Bacillati</taxon>
        <taxon>Bacillota</taxon>
        <taxon>Bacilli</taxon>
        <taxon>Bacillales</taxon>
        <taxon>Paenibacillaceae</taxon>
        <taxon>Paenibacillus</taxon>
    </lineage>
</organism>
<keyword evidence="4 5" id="KW-0975">Bacterial flagellum</keyword>
<dbReference type="Proteomes" id="UP000029409">
    <property type="component" value="Chromosome"/>
</dbReference>
<dbReference type="GO" id="GO:0009421">
    <property type="term" value="C:bacterial-type flagellum filament cap"/>
    <property type="evidence" value="ECO:0007669"/>
    <property type="project" value="InterPro"/>
</dbReference>
<gene>
    <name evidence="8" type="ORF">PDUR_25240</name>
</gene>
<comment type="similarity">
    <text evidence="1 5">Belongs to the FliD family.</text>
</comment>
<dbReference type="RefSeq" id="WP_042208521.1">
    <property type="nucleotide sequence ID" value="NZ_CP009288.1"/>
</dbReference>
<dbReference type="EMBL" id="CP009288">
    <property type="protein sequence ID" value="AIQ14812.1"/>
    <property type="molecule type" value="Genomic_DNA"/>
</dbReference>
<dbReference type="GO" id="GO:0007155">
    <property type="term" value="P:cell adhesion"/>
    <property type="evidence" value="ECO:0007669"/>
    <property type="project" value="InterPro"/>
</dbReference>
<dbReference type="KEGG" id="pdu:PDUR_25240"/>
<feature type="coiled-coil region" evidence="5">
    <location>
        <begin position="453"/>
        <end position="480"/>
    </location>
</feature>
<dbReference type="STRING" id="44251.PDUR_25240"/>
<evidence type="ECO:0000256" key="4">
    <source>
        <dbReference type="ARBA" id="ARBA00023143"/>
    </source>
</evidence>
<reference evidence="8 9" key="1">
    <citation type="submission" date="2014-08" db="EMBL/GenBank/DDBJ databases">
        <title>Comparative genomics of the Paenibacillus odorifer group.</title>
        <authorList>
            <person name="den Bakker H.C."/>
            <person name="Tsai Y.-C."/>
            <person name="Martin N."/>
            <person name="Korlach J."/>
            <person name="Wiedmann M."/>
        </authorList>
    </citation>
    <scope>NUCLEOTIDE SEQUENCE [LARGE SCALE GENOMIC DNA]</scope>
    <source>
        <strain evidence="8 9">DSM 1735</strain>
    </source>
</reference>
<dbReference type="InterPro" id="IPR010809">
    <property type="entry name" value="FliD_C"/>
</dbReference>
<dbReference type="InterPro" id="IPR040026">
    <property type="entry name" value="FliD"/>
</dbReference>
<feature type="domain" description="Flagellar hook-associated protein 2 N-terminal" evidence="6">
    <location>
        <begin position="10"/>
        <end position="105"/>
    </location>
</feature>
<comment type="function">
    <text evidence="5">Required for morphogenesis and for the elongation of the flagellar filament by facilitating polymerization of the flagellin monomers at the tip of growing filament. Forms a capping structure, which prevents flagellin subunits (transported through the central channel of the flagellum) from leaking out without polymerization at the distal end.</text>
</comment>
<evidence type="ECO:0000313" key="9">
    <source>
        <dbReference type="Proteomes" id="UP000029409"/>
    </source>
</evidence>
<accession>A0A089HUP8</accession>
<comment type="subcellular location">
    <subcellularLocation>
        <location evidence="5">Secreted</location>
    </subcellularLocation>
    <subcellularLocation>
        <location evidence="5">Bacterial flagellum</location>
    </subcellularLocation>
</comment>
<protein>
    <recommendedName>
        <fullName evidence="5">Flagellar hook-associated protein 2</fullName>
        <shortName evidence="5">HAP2</shortName>
    </recommendedName>
    <alternativeName>
        <fullName evidence="5">Flagellar cap protein</fullName>
    </alternativeName>
</protein>
<evidence type="ECO:0000256" key="5">
    <source>
        <dbReference type="RuleBase" id="RU362066"/>
    </source>
</evidence>
<dbReference type="GO" id="GO:0005576">
    <property type="term" value="C:extracellular region"/>
    <property type="evidence" value="ECO:0007669"/>
    <property type="project" value="UniProtKB-SubCell"/>
</dbReference>
<keyword evidence="5" id="KW-0964">Secreted</keyword>
<dbReference type="OrthoDB" id="9776025at2"/>
<name>A0A089HUP8_PAEDU</name>
<dbReference type="Pfam" id="PF02465">
    <property type="entry name" value="FliD_N"/>
    <property type="match status" value="1"/>
</dbReference>
<evidence type="ECO:0000259" key="6">
    <source>
        <dbReference type="Pfam" id="PF02465"/>
    </source>
</evidence>
<comment type="subunit">
    <text evidence="2 5">Homopentamer.</text>
</comment>
<proteinExistence type="inferred from homology"/>
<dbReference type="eggNOG" id="COG1345">
    <property type="taxonomic scope" value="Bacteria"/>
</dbReference>
<dbReference type="PANTHER" id="PTHR30288">
    <property type="entry name" value="FLAGELLAR CAP/ASSEMBLY PROTEIN FLID"/>
    <property type="match status" value="1"/>
</dbReference>